<reference evidence="1" key="2">
    <citation type="journal article" date="2022" name="New Phytol.">
        <title>Evolutionary transition to the ectomycorrhizal habit in the genomes of a hyperdiverse lineage of mushroom-forming fungi.</title>
        <authorList>
            <person name="Looney B."/>
            <person name="Miyauchi S."/>
            <person name="Morin E."/>
            <person name="Drula E."/>
            <person name="Courty P.E."/>
            <person name="Kohler A."/>
            <person name="Kuo A."/>
            <person name="LaButti K."/>
            <person name="Pangilinan J."/>
            <person name="Lipzen A."/>
            <person name="Riley R."/>
            <person name="Andreopoulos W."/>
            <person name="He G."/>
            <person name="Johnson J."/>
            <person name="Nolan M."/>
            <person name="Tritt A."/>
            <person name="Barry K.W."/>
            <person name="Grigoriev I.V."/>
            <person name="Nagy L.G."/>
            <person name="Hibbett D."/>
            <person name="Henrissat B."/>
            <person name="Matheny P.B."/>
            <person name="Labbe J."/>
            <person name="Martin F.M."/>
        </authorList>
    </citation>
    <scope>NUCLEOTIDE SEQUENCE</scope>
    <source>
        <strain evidence="1">FP105234-sp</strain>
    </source>
</reference>
<comment type="caution">
    <text evidence="1">The sequence shown here is derived from an EMBL/GenBank/DDBJ whole genome shotgun (WGS) entry which is preliminary data.</text>
</comment>
<organism evidence="1 2">
    <name type="scientific">Auriscalpium vulgare</name>
    <dbReference type="NCBI Taxonomy" id="40419"/>
    <lineage>
        <taxon>Eukaryota</taxon>
        <taxon>Fungi</taxon>
        <taxon>Dikarya</taxon>
        <taxon>Basidiomycota</taxon>
        <taxon>Agaricomycotina</taxon>
        <taxon>Agaricomycetes</taxon>
        <taxon>Russulales</taxon>
        <taxon>Auriscalpiaceae</taxon>
        <taxon>Auriscalpium</taxon>
    </lineage>
</organism>
<evidence type="ECO:0000313" key="1">
    <source>
        <dbReference type="EMBL" id="KAI0045966.1"/>
    </source>
</evidence>
<dbReference type="EMBL" id="MU275937">
    <property type="protein sequence ID" value="KAI0045966.1"/>
    <property type="molecule type" value="Genomic_DNA"/>
</dbReference>
<sequence length="748" mass="82780">MGQREAESEAQLTVTRIVRLLRPLRNKCAALASCTASSSQLPKATVNRVNYGSRPALWNSDQTAPLNPLQDPTRLQSRALLDRHSRANLPLSIKIYAVVSAFTNILQAAFSAGACKSNKKMMDLTEICAAVVGRTIREEVVRNTISDEDQDESEDVEMAIIDELYEAVPTRFRRWTLVSHAVSVVLDMCPPDPTLLTRLLEVTLSYRLLSESATILRALLVFAVTPSKAHDISPISHVAHASFLTSLNDQWTSAADDQGVPAFPERSFVALVVEVLVEHGGADAWSCKAARRLAWPLRKRDFGGYLLIMDGLAKAACGNDVQLERLAKWLRPVSADFPFTSAQDRGTREEFFALLETLELARSLGLHTCPVDAEWDSSAVALQGILVCLATQCLASPLLSSGGANHTTGLLQTLCGFEPRTSTFDDIVNPMFLPQLSPLRVDSQPPPCPDIILRNLEAYASALRRHLMWPLEAALWTGALRNFERMEPPTTAAARAAATQLRRTLMDAVTQAECRLVATVPAEADDDDRWDWEDMVGCWVRRSPSRPKKRRIEAESPPRRLPRMGYVSAAHSRRPSPAVSSSSSASRATSSITMFSPSTNRSRSESPPTDVPCDREDADPPLQPPSRRMHRISSLRSLLANSLTTRTDLRAERRSSQLVHPTWTPKATGTNNRTAVRRPEFRSLLADSQSRRMDLRSERRASAQSAGRERLRREGDEASMNGKSIKRRRSSGMSAPSDDLLDLFAYDD</sequence>
<name>A0ACB8RQG6_9AGAM</name>
<protein>
    <submittedName>
        <fullName evidence="1">Uncharacterized protein</fullName>
    </submittedName>
</protein>
<reference evidence="1" key="1">
    <citation type="submission" date="2021-02" db="EMBL/GenBank/DDBJ databases">
        <authorList>
            <consortium name="DOE Joint Genome Institute"/>
            <person name="Ahrendt S."/>
            <person name="Looney B.P."/>
            <person name="Miyauchi S."/>
            <person name="Morin E."/>
            <person name="Drula E."/>
            <person name="Courty P.E."/>
            <person name="Chicoki N."/>
            <person name="Fauchery L."/>
            <person name="Kohler A."/>
            <person name="Kuo A."/>
            <person name="Labutti K."/>
            <person name="Pangilinan J."/>
            <person name="Lipzen A."/>
            <person name="Riley R."/>
            <person name="Andreopoulos W."/>
            <person name="He G."/>
            <person name="Johnson J."/>
            <person name="Barry K.W."/>
            <person name="Grigoriev I.V."/>
            <person name="Nagy L."/>
            <person name="Hibbett D."/>
            <person name="Henrissat B."/>
            <person name="Matheny P.B."/>
            <person name="Labbe J."/>
            <person name="Martin F."/>
        </authorList>
    </citation>
    <scope>NUCLEOTIDE SEQUENCE</scope>
    <source>
        <strain evidence="1">FP105234-sp</strain>
    </source>
</reference>
<accession>A0ACB8RQG6</accession>
<keyword evidence="2" id="KW-1185">Reference proteome</keyword>
<evidence type="ECO:0000313" key="2">
    <source>
        <dbReference type="Proteomes" id="UP000814033"/>
    </source>
</evidence>
<gene>
    <name evidence="1" type="ORF">FA95DRAFT_1560574</name>
</gene>
<dbReference type="Proteomes" id="UP000814033">
    <property type="component" value="Unassembled WGS sequence"/>
</dbReference>
<proteinExistence type="predicted"/>